<reference evidence="3" key="1">
    <citation type="submission" date="2017-10" db="EMBL/GenBank/DDBJ databases">
        <authorList>
            <person name="Gaisin V.A."/>
            <person name="Rysina M.S."/>
            <person name="Grouzdev D.S."/>
        </authorList>
    </citation>
    <scope>NUCLEOTIDE SEQUENCE [LARGE SCALE GENOMIC DNA]</scope>
    <source>
        <strain evidence="3">V1</strain>
    </source>
</reference>
<protein>
    <submittedName>
        <fullName evidence="2">Acetolactate synthase</fullName>
    </submittedName>
</protein>
<dbReference type="Gene3D" id="3.30.2130.10">
    <property type="entry name" value="VC0802-like"/>
    <property type="match status" value="1"/>
</dbReference>
<dbReference type="EMBL" id="PDNZ01000001">
    <property type="protein sequence ID" value="PWW83364.1"/>
    <property type="molecule type" value="Genomic_DNA"/>
</dbReference>
<gene>
    <name evidence="2" type="ORF">CR164_02090</name>
</gene>
<accession>A0A317T9E7</accession>
<dbReference type="InterPro" id="IPR002912">
    <property type="entry name" value="ACT_dom"/>
</dbReference>
<dbReference type="CDD" id="cd04882">
    <property type="entry name" value="ACT_Bt0572_2"/>
    <property type="match status" value="1"/>
</dbReference>
<dbReference type="RefSeq" id="WP_110022244.1">
    <property type="nucleotide sequence ID" value="NZ_PDNZ01000001.1"/>
</dbReference>
<dbReference type="SUPFAM" id="SSF55021">
    <property type="entry name" value="ACT-like"/>
    <property type="match status" value="2"/>
</dbReference>
<organism evidence="2 3">
    <name type="scientific">Prosthecochloris marina</name>
    <dbReference type="NCBI Taxonomy" id="2017681"/>
    <lineage>
        <taxon>Bacteria</taxon>
        <taxon>Pseudomonadati</taxon>
        <taxon>Chlorobiota</taxon>
        <taxon>Chlorobiia</taxon>
        <taxon>Chlorobiales</taxon>
        <taxon>Chlorobiaceae</taxon>
        <taxon>Prosthecochloris</taxon>
    </lineage>
</organism>
<dbReference type="PANTHER" id="PTHR40099">
    <property type="entry name" value="ACETOLACTATE SYNTHASE, SMALL SUBUNIT"/>
    <property type="match status" value="1"/>
</dbReference>
<evidence type="ECO:0000259" key="1">
    <source>
        <dbReference type="PROSITE" id="PS51671"/>
    </source>
</evidence>
<dbReference type="Proteomes" id="UP000246278">
    <property type="component" value="Unassembled WGS sequence"/>
</dbReference>
<dbReference type="PANTHER" id="PTHR40099:SF1">
    <property type="entry name" value="ACETOLACTATE SYNTHASE, SMALL SUBUNIT"/>
    <property type="match status" value="1"/>
</dbReference>
<dbReference type="OrthoDB" id="9790662at2"/>
<name>A0A317T9E7_9CHLB</name>
<dbReference type="InterPro" id="IPR045865">
    <property type="entry name" value="ACT-like_dom_sf"/>
</dbReference>
<feature type="domain" description="ACT" evidence="1">
    <location>
        <begin position="5"/>
        <end position="80"/>
    </location>
</feature>
<dbReference type="Pfam" id="PF19571">
    <property type="entry name" value="ACT_8"/>
    <property type="match status" value="1"/>
</dbReference>
<keyword evidence="3" id="KW-1185">Reference proteome</keyword>
<comment type="caution">
    <text evidence="2">The sequence shown here is derived from an EMBL/GenBank/DDBJ whole genome shotgun (WGS) entry which is preliminary data.</text>
</comment>
<evidence type="ECO:0000313" key="2">
    <source>
        <dbReference type="EMBL" id="PWW83364.1"/>
    </source>
</evidence>
<sequence length="145" mass="15840">MIIKQLSVFLENKIGRLTEITGILAEHNINISAFSIADSTDFGILRMITSDPDLAENVLKANGFAVKITDVVCLIVPHNPGGLHKALRILSDNGVAIDYMYAYATGNSAVVVIRADSLEKIINVLQQHEHQFLQPGTNQNLNNDS</sequence>
<dbReference type="CDD" id="cd04908">
    <property type="entry name" value="ACT_Bt0572_1"/>
    <property type="match status" value="1"/>
</dbReference>
<proteinExistence type="predicted"/>
<dbReference type="AlphaFoldDB" id="A0A317T9E7"/>
<evidence type="ECO:0000313" key="3">
    <source>
        <dbReference type="Proteomes" id="UP000246278"/>
    </source>
</evidence>
<dbReference type="PROSITE" id="PS51671">
    <property type="entry name" value="ACT"/>
    <property type="match status" value="1"/>
</dbReference>
<dbReference type="InterPro" id="IPR045739">
    <property type="entry name" value="ACT_dom_pair"/>
</dbReference>